<dbReference type="PANTHER" id="PTHR25465">
    <property type="entry name" value="B-BOX DOMAIN CONTAINING"/>
    <property type="match status" value="1"/>
</dbReference>
<dbReference type="Ensembl" id="ENSLBET00000038232.1">
    <property type="protein sequence ID" value="ENSLBEP00000036700.1"/>
    <property type="gene ID" value="ENSLBEG00000027445.1"/>
</dbReference>
<dbReference type="InterPro" id="IPR001841">
    <property type="entry name" value="Znf_RING"/>
</dbReference>
<evidence type="ECO:0000256" key="1">
    <source>
        <dbReference type="ARBA" id="ARBA00022723"/>
    </source>
</evidence>
<dbReference type="SUPFAM" id="SSF57850">
    <property type="entry name" value="RING/U-box"/>
    <property type="match status" value="1"/>
</dbReference>
<dbReference type="Gene3D" id="4.10.830.40">
    <property type="match status" value="1"/>
</dbReference>
<reference evidence="6" key="2">
    <citation type="submission" date="2025-09" db="UniProtKB">
        <authorList>
            <consortium name="Ensembl"/>
        </authorList>
    </citation>
    <scope>IDENTIFICATION</scope>
</reference>
<keyword evidence="2 4" id="KW-0863">Zinc-finger</keyword>
<keyword evidence="1" id="KW-0479">Metal-binding</keyword>
<reference evidence="6" key="1">
    <citation type="submission" date="2025-08" db="UniProtKB">
        <authorList>
            <consortium name="Ensembl"/>
        </authorList>
    </citation>
    <scope>IDENTIFICATION</scope>
</reference>
<accession>A0A3Q3NN03</accession>
<dbReference type="Gene3D" id="3.30.40.10">
    <property type="entry name" value="Zinc/RING finger domain, C3HC4 (zinc finger)"/>
    <property type="match status" value="1"/>
</dbReference>
<protein>
    <recommendedName>
        <fullName evidence="5">RING-type domain-containing protein</fullName>
    </recommendedName>
</protein>
<dbReference type="SMART" id="SM00184">
    <property type="entry name" value="RING"/>
    <property type="match status" value="1"/>
</dbReference>
<dbReference type="InterPro" id="IPR017907">
    <property type="entry name" value="Znf_RING_CS"/>
</dbReference>
<evidence type="ECO:0000256" key="4">
    <source>
        <dbReference type="PROSITE-ProRule" id="PRU00175"/>
    </source>
</evidence>
<dbReference type="InterPro" id="IPR013083">
    <property type="entry name" value="Znf_RING/FYVE/PHD"/>
</dbReference>
<evidence type="ECO:0000256" key="2">
    <source>
        <dbReference type="ARBA" id="ARBA00022771"/>
    </source>
</evidence>
<dbReference type="Proteomes" id="UP000261660">
    <property type="component" value="Unplaced"/>
</dbReference>
<evidence type="ECO:0000313" key="7">
    <source>
        <dbReference type="Proteomes" id="UP000261660"/>
    </source>
</evidence>
<proteinExistence type="predicted"/>
<dbReference type="PROSITE" id="PS00518">
    <property type="entry name" value="ZF_RING_1"/>
    <property type="match status" value="1"/>
</dbReference>
<name>A0A3Q3NN03_9LABR</name>
<dbReference type="GO" id="GO:0008270">
    <property type="term" value="F:zinc ion binding"/>
    <property type="evidence" value="ECO:0007669"/>
    <property type="project" value="UniProtKB-KW"/>
</dbReference>
<organism evidence="6 7">
    <name type="scientific">Labrus bergylta</name>
    <name type="common">ballan wrasse</name>
    <dbReference type="NCBI Taxonomy" id="56723"/>
    <lineage>
        <taxon>Eukaryota</taxon>
        <taxon>Metazoa</taxon>
        <taxon>Chordata</taxon>
        <taxon>Craniata</taxon>
        <taxon>Vertebrata</taxon>
        <taxon>Euteleostomi</taxon>
        <taxon>Actinopterygii</taxon>
        <taxon>Neopterygii</taxon>
        <taxon>Teleostei</taxon>
        <taxon>Neoteleostei</taxon>
        <taxon>Acanthomorphata</taxon>
        <taxon>Eupercaria</taxon>
        <taxon>Labriformes</taxon>
        <taxon>Labridae</taxon>
        <taxon>Labrus</taxon>
    </lineage>
</organism>
<dbReference type="PANTHER" id="PTHR25465:SF5">
    <property type="entry name" value="E3 UBIQUITIN_ISG15 LIGASE TRIM25-RELATED"/>
    <property type="match status" value="1"/>
</dbReference>
<dbReference type="AlphaFoldDB" id="A0A3Q3NN03"/>
<evidence type="ECO:0000313" key="6">
    <source>
        <dbReference type="Ensembl" id="ENSLBEP00000036700.1"/>
    </source>
</evidence>
<sequence>MAQKGVQLDRETFSCSICLDLLKDPMTIPCGHSYCMNCIKSHWDKEEEKKIYSCPQCRQTFPVRPVLVKNTKLAVLVEKLKKIGLQAAPADHCYAGPEDVACDVCTERKLKAQKSCLQCLAYFCEKHLQPHYKSPTFEKHKLVEPSKKFQENQRELEVSRQNIHCDSYVLNTPVDGNNVAPKINQKLKLIGCKTFVSTNTRQRFSSCTGEVFKLTKLSTSIHKSNHAPVWVKTSSENVSAVD</sequence>
<feature type="domain" description="RING-type" evidence="5">
    <location>
        <begin position="15"/>
        <end position="58"/>
    </location>
</feature>
<keyword evidence="3" id="KW-0862">Zinc</keyword>
<dbReference type="InParanoid" id="A0A3Q3NN03"/>
<evidence type="ECO:0000256" key="3">
    <source>
        <dbReference type="ARBA" id="ARBA00022833"/>
    </source>
</evidence>
<keyword evidence="7" id="KW-1185">Reference proteome</keyword>
<dbReference type="PROSITE" id="PS50089">
    <property type="entry name" value="ZF_RING_2"/>
    <property type="match status" value="1"/>
</dbReference>
<dbReference type="Pfam" id="PF15227">
    <property type="entry name" value="zf-C3HC4_4"/>
    <property type="match status" value="1"/>
</dbReference>
<dbReference type="GeneTree" id="ENSGT01150000286931"/>
<dbReference type="STRING" id="56723.ENSLBEP00000036700"/>
<evidence type="ECO:0000259" key="5">
    <source>
        <dbReference type="PROSITE" id="PS50089"/>
    </source>
</evidence>
<dbReference type="InterPro" id="IPR051051">
    <property type="entry name" value="E3_ubiq-ligase_TRIM/RNF"/>
</dbReference>